<dbReference type="SUPFAM" id="SSF54211">
    <property type="entry name" value="Ribosomal protein S5 domain 2-like"/>
    <property type="match status" value="1"/>
</dbReference>
<evidence type="ECO:0000256" key="6">
    <source>
        <dbReference type="ARBA" id="ARBA00023144"/>
    </source>
</evidence>
<dbReference type="InterPro" id="IPR036554">
    <property type="entry name" value="GHMP_kinase_C_sf"/>
</dbReference>
<feature type="domain" description="Galactokinase N-terminal" evidence="10">
    <location>
        <begin position="12"/>
        <end position="59"/>
    </location>
</feature>
<evidence type="ECO:0000256" key="3">
    <source>
        <dbReference type="ARBA" id="ARBA00022741"/>
    </source>
</evidence>
<feature type="domain" description="GHMP kinase N-terminal" evidence="8">
    <location>
        <begin position="93"/>
        <end position="180"/>
    </location>
</feature>
<comment type="caution">
    <text evidence="11">The sequence shown here is derived from an EMBL/GenBank/DDBJ whole genome shotgun (WGS) entry which is preliminary data.</text>
</comment>
<dbReference type="InterPro" id="IPR000705">
    <property type="entry name" value="Galactokinase"/>
</dbReference>
<keyword evidence="5" id="KW-0067">ATP-binding</keyword>
<dbReference type="InterPro" id="IPR006204">
    <property type="entry name" value="GHMP_kinase_N_dom"/>
</dbReference>
<evidence type="ECO:0000256" key="2">
    <source>
        <dbReference type="ARBA" id="ARBA00022679"/>
    </source>
</evidence>
<evidence type="ECO:0000256" key="5">
    <source>
        <dbReference type="ARBA" id="ARBA00022840"/>
    </source>
</evidence>
<dbReference type="Gene3D" id="3.30.230.10">
    <property type="match status" value="1"/>
</dbReference>
<keyword evidence="6" id="KW-0299">Galactose metabolism</keyword>
<dbReference type="EMBL" id="JAAVJS010000009">
    <property type="protein sequence ID" value="NJX15518.1"/>
    <property type="molecule type" value="Genomic_DNA"/>
</dbReference>
<organism evidence="11 12">
    <name type="scientific">Tamlana crocina</name>
    <dbReference type="NCBI Taxonomy" id="393006"/>
    <lineage>
        <taxon>Bacteria</taxon>
        <taxon>Pseudomonadati</taxon>
        <taxon>Bacteroidota</taxon>
        <taxon>Flavobacteriia</taxon>
        <taxon>Flavobacteriales</taxon>
        <taxon>Flavobacteriaceae</taxon>
        <taxon>Tamlana</taxon>
    </lineage>
</organism>
<evidence type="ECO:0000313" key="11">
    <source>
        <dbReference type="EMBL" id="NJX15518.1"/>
    </source>
</evidence>
<dbReference type="Pfam" id="PF00288">
    <property type="entry name" value="GHMP_kinases_N"/>
    <property type="match status" value="1"/>
</dbReference>
<keyword evidence="3" id="KW-0547">Nucleotide-binding</keyword>
<dbReference type="InterPro" id="IPR006203">
    <property type="entry name" value="GHMP_knse_ATP-bd_CS"/>
</dbReference>
<evidence type="ECO:0000313" key="12">
    <source>
        <dbReference type="Proteomes" id="UP000760545"/>
    </source>
</evidence>
<dbReference type="InterPro" id="IPR019539">
    <property type="entry name" value="GalKase_N"/>
</dbReference>
<name>A0ABX1DAY0_9FLAO</name>
<evidence type="ECO:0000259" key="9">
    <source>
        <dbReference type="Pfam" id="PF08544"/>
    </source>
</evidence>
<dbReference type="Pfam" id="PF10509">
    <property type="entry name" value="GalKase_gal_bdg"/>
    <property type="match status" value="1"/>
</dbReference>
<dbReference type="InterPro" id="IPR020568">
    <property type="entry name" value="Ribosomal_Su5_D2-typ_SF"/>
</dbReference>
<accession>A0ABX1DAY0</accession>
<dbReference type="PROSITE" id="PS00627">
    <property type="entry name" value="GHMP_KINASES_ATP"/>
    <property type="match status" value="1"/>
</dbReference>
<evidence type="ECO:0000259" key="8">
    <source>
        <dbReference type="Pfam" id="PF00288"/>
    </source>
</evidence>
<dbReference type="PROSITE" id="PS00106">
    <property type="entry name" value="GALACTOKINASE"/>
    <property type="match status" value="1"/>
</dbReference>
<dbReference type="InterPro" id="IPR019741">
    <property type="entry name" value="Galactokinase_CS"/>
</dbReference>
<dbReference type="Proteomes" id="UP000760545">
    <property type="component" value="Unassembled WGS sequence"/>
</dbReference>
<dbReference type="SUPFAM" id="SSF55060">
    <property type="entry name" value="GHMP Kinase, C-terminal domain"/>
    <property type="match status" value="1"/>
</dbReference>
<dbReference type="InterPro" id="IPR006206">
    <property type="entry name" value="Mevalonate/galactokinase"/>
</dbReference>
<dbReference type="InterPro" id="IPR013750">
    <property type="entry name" value="GHMP_kinase_C_dom"/>
</dbReference>
<sequence>MSNQLTNEVKAQFLAHFKTEPLLIFSPGRINIIGEHTDYNDGFVFPAAVDKGIAAAIQKSDSDKSTAYALDLDSKIEFDLNNLKPSKEGSWENYVFGVVAEIQNRNKVVGNFNIVFKGDIPSGAGMSSSAALENSVVFGLNELFDLGLSKEEMILISQKAEHNYVGVKCGIMDQYASMFGIKNNALLLDCRTVKAKPYEIDFKDHQLMLINTNVKHSLSDSAYNDRRSACENIAELLGIKALRDASEDDLKTIKDKVTPENYQKALYVIQENERAQKASKAIEDNDLETLGALIYASHNGLSTQFKVSCDELDFLVEQAKTNKKVLGARMMGGGFGGCTINLIAKDEAQNFAETASKAYEEKFNKACSVYFIQLEDGTHIVNQSNKELK</sequence>
<gene>
    <name evidence="11" type="primary">galK</name>
    <name evidence="11" type="ORF">HC176_08440</name>
</gene>
<reference evidence="11 12" key="1">
    <citation type="submission" date="2020-03" db="EMBL/GenBank/DDBJ databases">
        <title>Tamlana sp. nov, isolated from XXX.</title>
        <authorList>
            <person name="Cao W.R."/>
        </authorList>
    </citation>
    <scope>NUCLEOTIDE SEQUENCE [LARGE SCALE GENOMIC DNA]</scope>
    <source>
        <strain evidence="11 12">HST1-43</strain>
    </source>
</reference>
<dbReference type="NCBIfam" id="TIGR00131">
    <property type="entry name" value="gal_kin"/>
    <property type="match status" value="1"/>
</dbReference>
<keyword evidence="4" id="KW-0418">Kinase</keyword>
<protein>
    <recommendedName>
        <fullName evidence="7">Galactokinase</fullName>
        <ecNumber evidence="7">2.7.1.6</ecNumber>
    </recommendedName>
</protein>
<evidence type="ECO:0000256" key="1">
    <source>
        <dbReference type="ARBA" id="ARBA00006566"/>
    </source>
</evidence>
<dbReference type="GO" id="GO:0004335">
    <property type="term" value="F:galactokinase activity"/>
    <property type="evidence" value="ECO:0007669"/>
    <property type="project" value="UniProtKB-EC"/>
</dbReference>
<evidence type="ECO:0000256" key="4">
    <source>
        <dbReference type="ARBA" id="ARBA00022777"/>
    </source>
</evidence>
<evidence type="ECO:0000256" key="7">
    <source>
        <dbReference type="NCBIfam" id="TIGR00131"/>
    </source>
</evidence>
<dbReference type="InterPro" id="IPR014721">
    <property type="entry name" value="Ribsml_uS5_D2-typ_fold_subgr"/>
</dbReference>
<proteinExistence type="inferred from homology"/>
<keyword evidence="12" id="KW-1185">Reference proteome</keyword>
<dbReference type="PANTHER" id="PTHR10457">
    <property type="entry name" value="MEVALONATE KINASE/GALACTOKINASE"/>
    <property type="match status" value="1"/>
</dbReference>
<dbReference type="RefSeq" id="WP_167917754.1">
    <property type="nucleotide sequence ID" value="NZ_JAAVJS010000009.1"/>
</dbReference>
<dbReference type="PRINTS" id="PR00473">
    <property type="entry name" value="GALCTOKINASE"/>
</dbReference>
<evidence type="ECO:0000259" key="10">
    <source>
        <dbReference type="Pfam" id="PF10509"/>
    </source>
</evidence>
<keyword evidence="6" id="KW-0119">Carbohydrate metabolism</keyword>
<comment type="similarity">
    <text evidence="1">Belongs to the GHMP kinase family. GalK subfamily.</text>
</comment>
<dbReference type="EC" id="2.7.1.6" evidence="7"/>
<feature type="domain" description="GHMP kinase C-terminal" evidence="9">
    <location>
        <begin position="280"/>
        <end position="360"/>
    </location>
</feature>
<dbReference type="Gene3D" id="3.30.70.890">
    <property type="entry name" value="GHMP kinase, C-terminal domain"/>
    <property type="match status" value="1"/>
</dbReference>
<keyword evidence="2 11" id="KW-0808">Transferase</keyword>
<dbReference type="PIRSF" id="PIRSF000530">
    <property type="entry name" value="Galactokinase"/>
    <property type="match status" value="1"/>
</dbReference>
<dbReference type="PRINTS" id="PR00959">
    <property type="entry name" value="MEVGALKINASE"/>
</dbReference>
<dbReference type="PANTHER" id="PTHR10457:SF7">
    <property type="entry name" value="GALACTOKINASE-RELATED"/>
    <property type="match status" value="1"/>
</dbReference>
<dbReference type="Pfam" id="PF08544">
    <property type="entry name" value="GHMP_kinases_C"/>
    <property type="match status" value="1"/>
</dbReference>